<feature type="domain" description="Radical SAM core" evidence="17">
    <location>
        <begin position="94"/>
        <end position="331"/>
    </location>
</feature>
<dbReference type="InterPro" id="IPR004558">
    <property type="entry name" value="Coprogen_oxidase_HemN"/>
</dbReference>
<comment type="subunit">
    <text evidence="4">Monomer.</text>
</comment>
<evidence type="ECO:0000256" key="8">
    <source>
        <dbReference type="ARBA" id="ARBA00022723"/>
    </source>
</evidence>
<proteinExistence type="inferred from homology"/>
<evidence type="ECO:0000256" key="13">
    <source>
        <dbReference type="ARBA" id="ARBA00024295"/>
    </source>
</evidence>
<dbReference type="InterPro" id="IPR006638">
    <property type="entry name" value="Elp3/MiaA/NifB-like_rSAM"/>
</dbReference>
<evidence type="ECO:0000256" key="9">
    <source>
        <dbReference type="ARBA" id="ARBA00023002"/>
    </source>
</evidence>
<keyword evidence="6 15" id="KW-0963">Cytoplasm</keyword>
<keyword evidence="5 15" id="KW-0004">4Fe-4S</keyword>
<dbReference type="PANTHER" id="PTHR13932:SF6">
    <property type="entry name" value="OXYGEN-INDEPENDENT COPROPORPHYRINOGEN III OXIDASE"/>
    <property type="match status" value="1"/>
</dbReference>
<dbReference type="Pfam" id="PF04055">
    <property type="entry name" value="Radical_SAM"/>
    <property type="match status" value="1"/>
</dbReference>
<evidence type="ECO:0000256" key="11">
    <source>
        <dbReference type="ARBA" id="ARBA00023014"/>
    </source>
</evidence>
<feature type="region of interest" description="Disordered" evidence="16">
    <location>
        <begin position="1"/>
        <end position="31"/>
    </location>
</feature>
<evidence type="ECO:0000256" key="6">
    <source>
        <dbReference type="ARBA" id="ARBA00022490"/>
    </source>
</evidence>
<sequence>MTGLDNGHSRPGGPAASPSRAWPRVDPEQSRGECELLGLPQIPCSETRRRVYSTPSELVERYSRPVPRYTSYPTAPHFHAGVDSATYASWLRHLPREATLSLYLHIPYCDRLCWFCGCHTKHTLRYEPVADYLKALYAEIDWVSQQLEGRGRVTAIHLGGGSPTLLTPEDLLALKVKLGSAFTLSPNAEISIEIDPNDLDEGRYDAMAAFGLTRASIGVQDFDPRVQKAINRQQSFGQTRAVVEAMRARGVGSVNLDLIYGLPYQTMTGLGRTISQALDLAPDRVALFGYAHVPWMKPHQKMIPEEALPNQHARYEQAVMAGQMLVEAGLEPIGFDHFARPEDSLAVAARLGRLRRNFQGYTDDAADALIGLGASAIGQLPQGYVQNITATGEYSKAALAGAGATAKGFALSATDKLRAHAIATLLCRFRLEARDLAGFGAAGKALMGEAAAIALTDADGLTEMRDGVFSVTERGRPFVRAIAARFDTYLGAGAARHSAAV</sequence>
<evidence type="ECO:0000256" key="7">
    <source>
        <dbReference type="ARBA" id="ARBA00022691"/>
    </source>
</evidence>
<dbReference type="InterPro" id="IPR058240">
    <property type="entry name" value="rSAM_sf"/>
</dbReference>
<evidence type="ECO:0000256" key="5">
    <source>
        <dbReference type="ARBA" id="ARBA00022485"/>
    </source>
</evidence>
<dbReference type="Gene3D" id="1.10.10.920">
    <property type="match status" value="1"/>
</dbReference>
<keyword evidence="19" id="KW-1185">Reference proteome</keyword>
<dbReference type="InterPro" id="IPR007197">
    <property type="entry name" value="rSAM"/>
</dbReference>
<dbReference type="SFLD" id="SFLDS00029">
    <property type="entry name" value="Radical_SAM"/>
    <property type="match status" value="1"/>
</dbReference>
<evidence type="ECO:0000256" key="2">
    <source>
        <dbReference type="ARBA" id="ARBA00004785"/>
    </source>
</evidence>
<dbReference type="SUPFAM" id="SSF102114">
    <property type="entry name" value="Radical SAM enzymes"/>
    <property type="match status" value="1"/>
</dbReference>
<comment type="cofactor">
    <cofactor evidence="15">
        <name>[4Fe-4S] cluster</name>
        <dbReference type="ChEBI" id="CHEBI:49883"/>
    </cofactor>
    <text evidence="15">Binds 1 [4Fe-4S] cluster. The cluster is coordinated with 3 cysteines and an exchangeable S-adenosyl-L-methionine.</text>
</comment>
<keyword evidence="11 15" id="KW-0411">Iron-sulfur</keyword>
<keyword evidence="12 15" id="KW-0627">Porphyrin biosynthesis</keyword>
<dbReference type="NCBIfam" id="TIGR00538">
    <property type="entry name" value="hemN"/>
    <property type="match status" value="1"/>
</dbReference>
<evidence type="ECO:0000256" key="4">
    <source>
        <dbReference type="ARBA" id="ARBA00011245"/>
    </source>
</evidence>
<reference evidence="18 19" key="1">
    <citation type="submission" date="2021-08" db="EMBL/GenBank/DDBJ databases">
        <title>Devosia salina sp. nov., isolated from the South China Sea sediment.</title>
        <authorList>
            <person name="Zhou Z."/>
        </authorList>
    </citation>
    <scope>NUCLEOTIDE SEQUENCE [LARGE SCALE GENOMIC DNA]</scope>
    <source>
        <strain evidence="18 19">SCS-3</strain>
    </source>
</reference>
<evidence type="ECO:0000259" key="17">
    <source>
        <dbReference type="PROSITE" id="PS51918"/>
    </source>
</evidence>
<dbReference type="PANTHER" id="PTHR13932">
    <property type="entry name" value="COPROPORPHYRINIGEN III OXIDASE"/>
    <property type="match status" value="1"/>
</dbReference>
<dbReference type="Gene3D" id="3.80.30.20">
    <property type="entry name" value="tm_1862 like domain"/>
    <property type="match status" value="1"/>
</dbReference>
<dbReference type="Proteomes" id="UP000825799">
    <property type="component" value="Chromosome"/>
</dbReference>
<dbReference type="EMBL" id="CP080590">
    <property type="protein sequence ID" value="QYO77212.1"/>
    <property type="molecule type" value="Genomic_DNA"/>
</dbReference>
<evidence type="ECO:0000256" key="14">
    <source>
        <dbReference type="ARBA" id="ARBA00048321"/>
    </source>
</evidence>
<evidence type="ECO:0000313" key="19">
    <source>
        <dbReference type="Proteomes" id="UP000825799"/>
    </source>
</evidence>
<gene>
    <name evidence="18" type="primary">hemN</name>
    <name evidence="18" type="ORF">K1X15_01000</name>
</gene>
<evidence type="ECO:0000256" key="10">
    <source>
        <dbReference type="ARBA" id="ARBA00023004"/>
    </source>
</evidence>
<dbReference type="SMART" id="SM00729">
    <property type="entry name" value="Elp3"/>
    <property type="match status" value="1"/>
</dbReference>
<comment type="pathway">
    <text evidence="2 15">Porphyrin-containing compound metabolism; protoporphyrin-IX biosynthesis; protoporphyrinogen-IX from coproporphyrinogen-III (AdoMet route): step 1/1.</text>
</comment>
<dbReference type="GO" id="GO:0051989">
    <property type="term" value="F:coproporphyrinogen dehydrogenase activity"/>
    <property type="evidence" value="ECO:0007669"/>
    <property type="project" value="UniProtKB-EC"/>
</dbReference>
<name>A0ABX8WKJ3_9HYPH</name>
<dbReference type="InterPro" id="IPR034505">
    <property type="entry name" value="Coproporphyrinogen-III_oxidase"/>
</dbReference>
<evidence type="ECO:0000256" key="16">
    <source>
        <dbReference type="SAM" id="MobiDB-lite"/>
    </source>
</evidence>
<comment type="function">
    <text evidence="13">Involved in the heme biosynthesis. Catalyzes the anaerobic oxidative decarboxylation of propionate groups of rings A and B of coproporphyrinogen III to yield the vinyl groups in protoporphyrinogen IX.</text>
</comment>
<evidence type="ECO:0000256" key="12">
    <source>
        <dbReference type="ARBA" id="ARBA00023244"/>
    </source>
</evidence>
<dbReference type="SFLD" id="SFLDG01082">
    <property type="entry name" value="B12-binding_domain_containing"/>
    <property type="match status" value="1"/>
</dbReference>
<dbReference type="EC" id="1.3.98.3" evidence="15"/>
<dbReference type="InterPro" id="IPR023404">
    <property type="entry name" value="rSAM_horseshoe"/>
</dbReference>
<keyword evidence="9 15" id="KW-0560">Oxidoreductase</keyword>
<keyword evidence="7 15" id="KW-0949">S-adenosyl-L-methionine</keyword>
<comment type="similarity">
    <text evidence="3 15">Belongs to the anaerobic coproporphyrinogen-III oxidase family.</text>
</comment>
<evidence type="ECO:0000256" key="15">
    <source>
        <dbReference type="PIRNR" id="PIRNR000167"/>
    </source>
</evidence>
<dbReference type="PIRSF" id="PIRSF000167">
    <property type="entry name" value="HemN"/>
    <property type="match status" value="1"/>
</dbReference>
<evidence type="ECO:0000256" key="3">
    <source>
        <dbReference type="ARBA" id="ARBA00005493"/>
    </source>
</evidence>
<keyword evidence="8 15" id="KW-0479">Metal-binding</keyword>
<organism evidence="18 19">
    <name type="scientific">Devosia salina</name>
    <dbReference type="NCBI Taxonomy" id="2860336"/>
    <lineage>
        <taxon>Bacteria</taxon>
        <taxon>Pseudomonadati</taxon>
        <taxon>Pseudomonadota</taxon>
        <taxon>Alphaproteobacteria</taxon>
        <taxon>Hyphomicrobiales</taxon>
        <taxon>Devosiaceae</taxon>
        <taxon>Devosia</taxon>
    </lineage>
</organism>
<evidence type="ECO:0000313" key="18">
    <source>
        <dbReference type="EMBL" id="QYO77212.1"/>
    </source>
</evidence>
<evidence type="ECO:0000256" key="1">
    <source>
        <dbReference type="ARBA" id="ARBA00004496"/>
    </source>
</evidence>
<dbReference type="PROSITE" id="PS51918">
    <property type="entry name" value="RADICAL_SAM"/>
    <property type="match status" value="1"/>
</dbReference>
<comment type="catalytic activity">
    <reaction evidence="14 15">
        <text>coproporphyrinogen III + 2 S-adenosyl-L-methionine = protoporphyrinogen IX + 2 5'-deoxyadenosine + 2 L-methionine + 2 CO2</text>
        <dbReference type="Rhea" id="RHEA:15425"/>
        <dbReference type="ChEBI" id="CHEBI:16526"/>
        <dbReference type="ChEBI" id="CHEBI:17319"/>
        <dbReference type="ChEBI" id="CHEBI:57307"/>
        <dbReference type="ChEBI" id="CHEBI:57309"/>
        <dbReference type="ChEBI" id="CHEBI:57844"/>
        <dbReference type="ChEBI" id="CHEBI:59789"/>
        <dbReference type="EC" id="1.3.98.3"/>
    </reaction>
</comment>
<comment type="subcellular location">
    <subcellularLocation>
        <location evidence="1 15">Cytoplasm</location>
    </subcellularLocation>
</comment>
<dbReference type="CDD" id="cd01335">
    <property type="entry name" value="Radical_SAM"/>
    <property type="match status" value="1"/>
</dbReference>
<keyword evidence="10 15" id="KW-0408">Iron</keyword>
<dbReference type="SFLD" id="SFLDG01065">
    <property type="entry name" value="anaerobic_coproporphyrinogen-I"/>
    <property type="match status" value="1"/>
</dbReference>
<protein>
    <recommendedName>
        <fullName evidence="15">Coproporphyrinogen-III oxidase</fullName>
        <ecNumber evidence="15">1.3.98.3</ecNumber>
    </recommendedName>
</protein>
<accession>A0ABX8WKJ3</accession>